<dbReference type="GO" id="GO:0022857">
    <property type="term" value="F:transmembrane transporter activity"/>
    <property type="evidence" value="ECO:0007669"/>
    <property type="project" value="TreeGrafter"/>
</dbReference>
<dbReference type="PANTHER" id="PTHR23501:SF191">
    <property type="entry name" value="VACUOLAR BASIC AMINO ACID TRANSPORTER 4"/>
    <property type="match status" value="1"/>
</dbReference>
<keyword evidence="8" id="KW-1185">Reference proteome</keyword>
<reference evidence="7 8" key="1">
    <citation type="journal article" date="2023" name="Int. J. Syst. Evol. Microbiol.">
        <title>Ligilactobacillus ubinensis sp. nov., a novel species isolated from the wild ferment of a durian fruit (Durio zibethinus).</title>
        <authorList>
            <person name="Heng Y.C."/>
            <person name="Menon N."/>
            <person name="Chen B."/>
            <person name="Loo B.Z.L."/>
            <person name="Wong G.W.J."/>
            <person name="Lim A.C.H."/>
            <person name="Silvaraju S."/>
            <person name="Kittelmann S."/>
        </authorList>
    </citation>
    <scope>NUCLEOTIDE SEQUENCE [LARGE SCALE GENOMIC DNA]</scope>
    <source>
        <strain evidence="7 8">WILCCON 0076</strain>
    </source>
</reference>
<keyword evidence="5 6" id="KW-0472">Membrane</keyword>
<dbReference type="SUPFAM" id="SSF103473">
    <property type="entry name" value="MFS general substrate transporter"/>
    <property type="match status" value="1"/>
</dbReference>
<dbReference type="AlphaFoldDB" id="A0A9X2FQY3"/>
<dbReference type="PANTHER" id="PTHR23501">
    <property type="entry name" value="MAJOR FACILITATOR SUPERFAMILY"/>
    <property type="match status" value="1"/>
</dbReference>
<name>A0A9X2FQY3_9LACO</name>
<evidence type="ECO:0000256" key="1">
    <source>
        <dbReference type="ARBA" id="ARBA00004127"/>
    </source>
</evidence>
<keyword evidence="3 6" id="KW-0812">Transmembrane</keyword>
<proteinExistence type="predicted"/>
<evidence type="ECO:0000256" key="4">
    <source>
        <dbReference type="ARBA" id="ARBA00022989"/>
    </source>
</evidence>
<feature type="transmembrane region" description="Helical" evidence="6">
    <location>
        <begin position="29"/>
        <end position="51"/>
    </location>
</feature>
<dbReference type="EMBL" id="JAIULA010000031">
    <property type="protein sequence ID" value="MCP0887961.1"/>
    <property type="molecule type" value="Genomic_DNA"/>
</dbReference>
<gene>
    <name evidence="7" type="ORF">LB941_11525</name>
</gene>
<comment type="subcellular location">
    <subcellularLocation>
        <location evidence="1">Endomembrane system</location>
        <topology evidence="1">Multi-pass membrane protein</topology>
    </subcellularLocation>
</comment>
<comment type="caution">
    <text evidence="7">The sequence shown here is derived from an EMBL/GenBank/DDBJ whole genome shotgun (WGS) entry which is preliminary data.</text>
</comment>
<sequence length="238" mass="26319">MAFLLISLGYLGLSTLTTSINYPLYVGYSFLVGAGYGVIVGPISVLSTVGFKGSQLTASQSVIGVLRQLGTVLAVALFVSGLNFNIANAKKNSLAYARNQIEQISISKAEKKHIVKKIKTNLNHHQTKEAHQNISNNLMSKKDSLVNQQYLQDKGISSATLPPQISEKIRQSITKKVNHLLTQLSNTLVQIQQRIKKEYVQAFTKLYLYAAPFALVIAVIFFFIPVKPISLRRPNNEK</sequence>
<protein>
    <submittedName>
        <fullName evidence="7">Uncharacterized protein</fullName>
    </submittedName>
</protein>
<feature type="transmembrane region" description="Helical" evidence="6">
    <location>
        <begin position="206"/>
        <end position="226"/>
    </location>
</feature>
<evidence type="ECO:0000256" key="6">
    <source>
        <dbReference type="SAM" id="Phobius"/>
    </source>
</evidence>
<evidence type="ECO:0000256" key="2">
    <source>
        <dbReference type="ARBA" id="ARBA00022448"/>
    </source>
</evidence>
<evidence type="ECO:0000313" key="7">
    <source>
        <dbReference type="EMBL" id="MCP0887961.1"/>
    </source>
</evidence>
<dbReference type="GO" id="GO:0012505">
    <property type="term" value="C:endomembrane system"/>
    <property type="evidence" value="ECO:0007669"/>
    <property type="project" value="UniProtKB-SubCell"/>
</dbReference>
<keyword evidence="2" id="KW-0813">Transport</keyword>
<evidence type="ECO:0000313" key="8">
    <source>
        <dbReference type="Proteomes" id="UP001139006"/>
    </source>
</evidence>
<organism evidence="7 8">
    <name type="scientific">Ligilactobacillus ubinensis</name>
    <dbReference type="NCBI Taxonomy" id="2876789"/>
    <lineage>
        <taxon>Bacteria</taxon>
        <taxon>Bacillati</taxon>
        <taxon>Bacillota</taxon>
        <taxon>Bacilli</taxon>
        <taxon>Lactobacillales</taxon>
        <taxon>Lactobacillaceae</taxon>
        <taxon>Ligilactobacillus</taxon>
    </lineage>
</organism>
<dbReference type="InterPro" id="IPR036259">
    <property type="entry name" value="MFS_trans_sf"/>
</dbReference>
<evidence type="ECO:0000256" key="5">
    <source>
        <dbReference type="ARBA" id="ARBA00023136"/>
    </source>
</evidence>
<dbReference type="Proteomes" id="UP001139006">
    <property type="component" value="Unassembled WGS sequence"/>
</dbReference>
<dbReference type="GO" id="GO:0005886">
    <property type="term" value="C:plasma membrane"/>
    <property type="evidence" value="ECO:0007669"/>
    <property type="project" value="TreeGrafter"/>
</dbReference>
<feature type="transmembrane region" description="Helical" evidence="6">
    <location>
        <begin position="63"/>
        <end position="84"/>
    </location>
</feature>
<dbReference type="RefSeq" id="WP_253362125.1">
    <property type="nucleotide sequence ID" value="NZ_JAIULA010000031.1"/>
</dbReference>
<accession>A0A9X2FQY3</accession>
<evidence type="ECO:0000256" key="3">
    <source>
        <dbReference type="ARBA" id="ARBA00022692"/>
    </source>
</evidence>
<keyword evidence="4 6" id="KW-1133">Transmembrane helix</keyword>